<comment type="caution">
    <text evidence="3">The sequence shown here is derived from an EMBL/GenBank/DDBJ whole genome shotgun (WGS) entry which is preliminary data.</text>
</comment>
<organism evidence="3 4">
    <name type="scientific">Platanthera zijinensis</name>
    <dbReference type="NCBI Taxonomy" id="2320716"/>
    <lineage>
        <taxon>Eukaryota</taxon>
        <taxon>Viridiplantae</taxon>
        <taxon>Streptophyta</taxon>
        <taxon>Embryophyta</taxon>
        <taxon>Tracheophyta</taxon>
        <taxon>Spermatophyta</taxon>
        <taxon>Magnoliopsida</taxon>
        <taxon>Liliopsida</taxon>
        <taxon>Asparagales</taxon>
        <taxon>Orchidaceae</taxon>
        <taxon>Orchidoideae</taxon>
        <taxon>Orchideae</taxon>
        <taxon>Orchidinae</taxon>
        <taxon>Platanthera</taxon>
    </lineage>
</organism>
<reference evidence="3 4" key="1">
    <citation type="journal article" date="2022" name="Nat. Plants">
        <title>Genomes of leafy and leafless Platanthera orchids illuminate the evolution of mycoheterotrophy.</title>
        <authorList>
            <person name="Li M.H."/>
            <person name="Liu K.W."/>
            <person name="Li Z."/>
            <person name="Lu H.C."/>
            <person name="Ye Q.L."/>
            <person name="Zhang D."/>
            <person name="Wang J.Y."/>
            <person name="Li Y.F."/>
            <person name="Zhong Z.M."/>
            <person name="Liu X."/>
            <person name="Yu X."/>
            <person name="Liu D.K."/>
            <person name="Tu X.D."/>
            <person name="Liu B."/>
            <person name="Hao Y."/>
            <person name="Liao X.Y."/>
            <person name="Jiang Y.T."/>
            <person name="Sun W.H."/>
            <person name="Chen J."/>
            <person name="Chen Y.Q."/>
            <person name="Ai Y."/>
            <person name="Zhai J.W."/>
            <person name="Wu S.S."/>
            <person name="Zhou Z."/>
            <person name="Hsiao Y.Y."/>
            <person name="Wu W.L."/>
            <person name="Chen Y.Y."/>
            <person name="Lin Y.F."/>
            <person name="Hsu J.L."/>
            <person name="Li C.Y."/>
            <person name="Wang Z.W."/>
            <person name="Zhao X."/>
            <person name="Zhong W.Y."/>
            <person name="Ma X.K."/>
            <person name="Ma L."/>
            <person name="Huang J."/>
            <person name="Chen G.Z."/>
            <person name="Huang M.Z."/>
            <person name="Huang L."/>
            <person name="Peng D.H."/>
            <person name="Luo Y.B."/>
            <person name="Zou S.Q."/>
            <person name="Chen S.P."/>
            <person name="Lan S."/>
            <person name="Tsai W.C."/>
            <person name="Van de Peer Y."/>
            <person name="Liu Z.J."/>
        </authorList>
    </citation>
    <scope>NUCLEOTIDE SEQUENCE [LARGE SCALE GENOMIC DNA]</scope>
    <source>
        <strain evidence="3">Lor287</strain>
    </source>
</reference>
<accession>A0AAP0FWG8</accession>
<dbReference type="PANTHER" id="PTHR47481">
    <property type="match status" value="1"/>
</dbReference>
<keyword evidence="4" id="KW-1185">Reference proteome</keyword>
<dbReference type="EMBL" id="JBBWWQ010000019">
    <property type="protein sequence ID" value="KAK8919454.1"/>
    <property type="molecule type" value="Genomic_DNA"/>
</dbReference>
<proteinExistence type="predicted"/>
<evidence type="ECO:0000313" key="4">
    <source>
        <dbReference type="Proteomes" id="UP001418222"/>
    </source>
</evidence>
<protein>
    <recommendedName>
        <fullName evidence="2">Retrovirus-related Pol polyprotein from transposon TNT 1-94-like beta-barrel domain-containing protein</fullName>
    </recommendedName>
</protein>
<dbReference type="Proteomes" id="UP001418222">
    <property type="component" value="Unassembled WGS sequence"/>
</dbReference>
<evidence type="ECO:0000259" key="2">
    <source>
        <dbReference type="Pfam" id="PF22936"/>
    </source>
</evidence>
<evidence type="ECO:0000313" key="3">
    <source>
        <dbReference type="EMBL" id="KAK8919454.1"/>
    </source>
</evidence>
<dbReference type="PANTHER" id="PTHR47481:SF7">
    <property type="entry name" value="CCHC-TYPE DOMAIN-CONTAINING PROTEIN"/>
    <property type="match status" value="1"/>
</dbReference>
<sequence length="352" mass="39472">MEEGKVKIDKFDGKNFGFWKMQMKDYLYQRDLYLPLGGKKDKPKDMNDKKWEVLDRKALGAIILTLSSSVAFNISKEKTTKDVMAALMRMYAKPSASNKVFLMRRLLNVQKTEGKSMIENLNDFNAITSQLESVGLTFENEMLAVLILSSLPDSWDSLVMTVNNSSGSNPLNFEDVVGVLLSEDTRRKNNSIDVSSAGALSVGESGRSSKRGTKERKEKGDKESVNLTMRDESSDDDLVLTYDMRCYSWVLDSCVSFLATSNRQSFLSYEKGNFDKVYLGDDKPCEIVGRGDVHICLADGSTLKLKQVRHVPKVARNLVSVSQLSDEWCITMFGSDSWKVSKGSMIMAKGKR</sequence>
<dbReference type="Pfam" id="PF14223">
    <property type="entry name" value="Retrotran_gag_2"/>
    <property type="match status" value="1"/>
</dbReference>
<feature type="region of interest" description="Disordered" evidence="1">
    <location>
        <begin position="198"/>
        <end position="228"/>
    </location>
</feature>
<dbReference type="InterPro" id="IPR054722">
    <property type="entry name" value="PolX-like_BBD"/>
</dbReference>
<gene>
    <name evidence="3" type="ORF">KSP39_PZI021448</name>
</gene>
<feature type="domain" description="Retrovirus-related Pol polyprotein from transposon TNT 1-94-like beta-barrel" evidence="2">
    <location>
        <begin position="249"/>
        <end position="327"/>
    </location>
</feature>
<dbReference type="AlphaFoldDB" id="A0AAP0FWG8"/>
<evidence type="ECO:0000256" key="1">
    <source>
        <dbReference type="SAM" id="MobiDB-lite"/>
    </source>
</evidence>
<dbReference type="Pfam" id="PF22936">
    <property type="entry name" value="Pol_BBD"/>
    <property type="match status" value="1"/>
</dbReference>
<name>A0AAP0FWG8_9ASPA</name>
<feature type="compositionally biased region" description="Basic and acidic residues" evidence="1">
    <location>
        <begin position="215"/>
        <end position="228"/>
    </location>
</feature>